<feature type="compositionally biased region" description="Low complexity" evidence="1">
    <location>
        <begin position="72"/>
        <end position="97"/>
    </location>
</feature>
<feature type="compositionally biased region" description="Polar residues" evidence="1">
    <location>
        <begin position="255"/>
        <end position="289"/>
    </location>
</feature>
<evidence type="ECO:0000256" key="1">
    <source>
        <dbReference type="SAM" id="MobiDB-lite"/>
    </source>
</evidence>
<sequence>MADTDNLDSLSNNELRAQMIAQGLPNIPVTDSSRKVLVKRLRASLGGNASPAASPKKPSNRRETLQPATAGVPASVDKPDSSSAAASKSRRTIAAATPSEVKEIERRRPAGNKPEVVASQPVAPVAKPAPIQSRRISNTERRDAVPERVLKKPEIIAEKPSTLPKRRSPENVLDNSLIILESDEEEDEELAQAVKNAEDQYRNKQREALPTKLPTKLPPQEPQRRQQIYEPPSVTEVPRPRELPKPREVPRPREMTTQAQPSRSQATGFSQASGFNQAPSRSQAPPITNLTRSTLASSSTLGSSSYTRYSSYVSQPQPTTSYISSLSSAAATSAYPRTFANELSDDTAEEDDKDQSGSKSARFESDFARKLASLRAERIGDRSSPYNRRTIATASSGSSFEPVARRSLRPENVSLSTQFRQLGQSIGRKYPVKTIFVLIVLMLIYLAYKIYY</sequence>
<keyword evidence="4" id="KW-1185">Reference proteome</keyword>
<feature type="compositionally biased region" description="Low complexity" evidence="1">
    <location>
        <begin position="290"/>
        <end position="321"/>
    </location>
</feature>
<dbReference type="CDD" id="cd12934">
    <property type="entry name" value="LEM"/>
    <property type="match status" value="1"/>
</dbReference>
<feature type="compositionally biased region" description="Acidic residues" evidence="1">
    <location>
        <begin position="181"/>
        <end position="190"/>
    </location>
</feature>
<dbReference type="RefSeq" id="XP_034108490.1">
    <property type="nucleotide sequence ID" value="XM_034252599.2"/>
</dbReference>
<feature type="region of interest" description="Disordered" evidence="1">
    <location>
        <begin position="343"/>
        <end position="362"/>
    </location>
</feature>
<feature type="region of interest" description="Disordered" evidence="1">
    <location>
        <begin position="41"/>
        <end position="321"/>
    </location>
</feature>
<dbReference type="InterPro" id="IPR003887">
    <property type="entry name" value="LEM_dom"/>
</dbReference>
<dbReference type="OrthoDB" id="8068829at2759"/>
<dbReference type="GeneID" id="117570765"/>
<proteinExistence type="predicted"/>
<feature type="compositionally biased region" description="Acidic residues" evidence="1">
    <location>
        <begin position="343"/>
        <end position="353"/>
    </location>
</feature>
<feature type="compositionally biased region" description="Basic and acidic residues" evidence="1">
    <location>
        <begin position="137"/>
        <end position="157"/>
    </location>
</feature>
<evidence type="ECO:0000259" key="3">
    <source>
        <dbReference type="PROSITE" id="PS50954"/>
    </source>
</evidence>
<evidence type="ECO:0000256" key="2">
    <source>
        <dbReference type="SAM" id="Phobius"/>
    </source>
</evidence>
<feature type="compositionally biased region" description="Basic and acidic residues" evidence="1">
    <location>
        <begin position="196"/>
        <end position="209"/>
    </location>
</feature>
<name>A0A6P8XAW6_DROAB</name>
<dbReference type="Pfam" id="PF03020">
    <property type="entry name" value="LEM"/>
    <property type="match status" value="1"/>
</dbReference>
<keyword evidence="2" id="KW-0472">Membrane</keyword>
<evidence type="ECO:0000313" key="4">
    <source>
        <dbReference type="Proteomes" id="UP000515160"/>
    </source>
</evidence>
<organism evidence="4 5">
    <name type="scientific">Drosophila albomicans</name>
    <name type="common">Fruit fly</name>
    <dbReference type="NCBI Taxonomy" id="7291"/>
    <lineage>
        <taxon>Eukaryota</taxon>
        <taxon>Metazoa</taxon>
        <taxon>Ecdysozoa</taxon>
        <taxon>Arthropoda</taxon>
        <taxon>Hexapoda</taxon>
        <taxon>Insecta</taxon>
        <taxon>Pterygota</taxon>
        <taxon>Neoptera</taxon>
        <taxon>Endopterygota</taxon>
        <taxon>Diptera</taxon>
        <taxon>Brachycera</taxon>
        <taxon>Muscomorpha</taxon>
        <taxon>Ephydroidea</taxon>
        <taxon>Drosophilidae</taxon>
        <taxon>Drosophila</taxon>
    </lineage>
</organism>
<dbReference type="Proteomes" id="UP000515160">
    <property type="component" value="Chromosome 3"/>
</dbReference>
<feature type="compositionally biased region" description="Basic and acidic residues" evidence="1">
    <location>
        <begin position="238"/>
        <end position="254"/>
    </location>
</feature>
<evidence type="ECO:0000313" key="5">
    <source>
        <dbReference type="RefSeq" id="XP_034108490.1"/>
    </source>
</evidence>
<dbReference type="SUPFAM" id="SSF63451">
    <property type="entry name" value="LEM domain"/>
    <property type="match status" value="1"/>
</dbReference>
<dbReference type="AlphaFoldDB" id="A0A6P8XAW6"/>
<keyword evidence="2" id="KW-1133">Transmembrane helix</keyword>
<dbReference type="Gene3D" id="1.10.720.40">
    <property type="match status" value="1"/>
</dbReference>
<dbReference type="InterPro" id="IPR011015">
    <property type="entry name" value="LEM/LEM-like_dom_sf"/>
</dbReference>
<protein>
    <submittedName>
        <fullName evidence="5">Otefin</fullName>
    </submittedName>
</protein>
<dbReference type="SMART" id="SM00540">
    <property type="entry name" value="LEM"/>
    <property type="match status" value="1"/>
</dbReference>
<keyword evidence="2" id="KW-0812">Transmembrane</keyword>
<accession>A0A6P8XAW6</accession>
<feature type="transmembrane region" description="Helical" evidence="2">
    <location>
        <begin position="430"/>
        <end position="448"/>
    </location>
</feature>
<feature type="domain" description="LEM" evidence="3">
    <location>
        <begin position="4"/>
        <end position="48"/>
    </location>
</feature>
<gene>
    <name evidence="5" type="primary">LOC117570765</name>
</gene>
<reference evidence="5" key="1">
    <citation type="submission" date="2025-08" db="UniProtKB">
        <authorList>
            <consortium name="RefSeq"/>
        </authorList>
    </citation>
    <scope>IDENTIFICATION</scope>
    <source>
        <strain evidence="5">15112-1751.03</strain>
        <tissue evidence="5">Whole Adult</tissue>
    </source>
</reference>
<dbReference type="PROSITE" id="PS50954">
    <property type="entry name" value="LEM"/>
    <property type="match status" value="1"/>
</dbReference>